<feature type="region of interest" description="Disordered" evidence="1">
    <location>
        <begin position="185"/>
        <end position="205"/>
    </location>
</feature>
<feature type="region of interest" description="Disordered" evidence="1">
    <location>
        <begin position="367"/>
        <end position="395"/>
    </location>
</feature>
<dbReference type="Pfam" id="PF06911">
    <property type="entry name" value="Senescence"/>
    <property type="match status" value="1"/>
</dbReference>
<feature type="region of interest" description="Disordered" evidence="1">
    <location>
        <begin position="244"/>
        <end position="297"/>
    </location>
</feature>
<reference evidence="3 4" key="2">
    <citation type="journal article" date="2012" name="Open Biol.">
        <title>Characteristics of nucleosomes and linker DNA regions on the genome of the basidiomycete Mixia osmundae revealed by mono- and dinucleosome mapping.</title>
        <authorList>
            <person name="Nishida H."/>
            <person name="Kondo S."/>
            <person name="Matsumoto T."/>
            <person name="Suzuki Y."/>
            <person name="Yoshikawa H."/>
            <person name="Taylor T.D."/>
            <person name="Sugiyama J."/>
        </authorList>
    </citation>
    <scope>NUCLEOTIDE SEQUENCE [LARGE SCALE GENOMIC DNA]</scope>
    <source>
        <strain evidence="4">CBS 9802 / IAM 14324 / JCM 22182 / KY 12970</strain>
    </source>
</reference>
<proteinExistence type="predicted"/>
<feature type="compositionally biased region" description="Low complexity" evidence="1">
    <location>
        <begin position="185"/>
        <end position="197"/>
    </location>
</feature>
<dbReference type="RefSeq" id="XP_014569392.1">
    <property type="nucleotide sequence ID" value="XM_014713906.1"/>
</dbReference>
<dbReference type="AlphaFoldDB" id="G7E5F1"/>
<dbReference type="EMBL" id="BABT02000150">
    <property type="protein sequence ID" value="GAA98061.1"/>
    <property type="molecule type" value="Genomic_DNA"/>
</dbReference>
<comment type="caution">
    <text evidence="3">The sequence shown here is derived from an EMBL/GenBank/DDBJ whole genome shotgun (WGS) entry which is preliminary data.</text>
</comment>
<evidence type="ECO:0000313" key="4">
    <source>
        <dbReference type="Proteomes" id="UP000009131"/>
    </source>
</evidence>
<sequence length="395" mass="40390">MSIAPRTLVALDGVRLYHLVGPHQLPLHPEPGKLELLQSEPSALEGRKTSSLFVRMDKLVFPLNAQGANTVKGAQTPFFTHADHTDTLLFPAPLALLDALPDNATAPVASKSGQGIAKDLQKYAAGFIRIQLSPTTSREDRDRLEDVLIRLGLLETGVVAGADEVARSLSESWSALASRLTATTATHTSDAPATDAPVSVPASTKSAADTVQGGTARLATFAGEAQQAITGAAVAIGSAATSLVAPADTSEGKESKEAIKARAAEATETKDLAADSIAEDPTLTDKAREAASRTGQAASVLGSGIADGTTSLASAVSDSTSRYTEHHYGTEAKDLGSSVARSGGNVATTAGNAVLGTSVVGHAAAATYGATSVDPKGERETDEDIDADGMQSVQL</sequence>
<dbReference type="HOGENOM" id="CLU_698473_0_0_1"/>
<evidence type="ECO:0000313" key="3">
    <source>
        <dbReference type="EMBL" id="GAA98061.1"/>
    </source>
</evidence>
<dbReference type="InParanoid" id="G7E5F1"/>
<gene>
    <name evidence="3" type="primary">Mo04742</name>
    <name evidence="3" type="ORF">E5Q_04742</name>
</gene>
<dbReference type="InterPro" id="IPR009686">
    <property type="entry name" value="Senescence/spartin_C"/>
</dbReference>
<feature type="domain" description="Senescence" evidence="2">
    <location>
        <begin position="157"/>
        <end position="364"/>
    </location>
</feature>
<feature type="compositionally biased region" description="Basic and acidic residues" evidence="1">
    <location>
        <begin position="250"/>
        <end position="273"/>
    </location>
</feature>
<organism evidence="3 4">
    <name type="scientific">Mixia osmundae (strain CBS 9802 / IAM 14324 / JCM 22182 / KY 12970)</name>
    <dbReference type="NCBI Taxonomy" id="764103"/>
    <lineage>
        <taxon>Eukaryota</taxon>
        <taxon>Fungi</taxon>
        <taxon>Dikarya</taxon>
        <taxon>Basidiomycota</taxon>
        <taxon>Pucciniomycotina</taxon>
        <taxon>Mixiomycetes</taxon>
        <taxon>Mixiales</taxon>
        <taxon>Mixiaceae</taxon>
        <taxon>Mixia</taxon>
    </lineage>
</organism>
<protein>
    <recommendedName>
        <fullName evidence="2">Senescence domain-containing protein</fullName>
    </recommendedName>
</protein>
<keyword evidence="4" id="KW-1185">Reference proteome</keyword>
<dbReference type="Proteomes" id="UP000009131">
    <property type="component" value="Unassembled WGS sequence"/>
</dbReference>
<evidence type="ECO:0000259" key="2">
    <source>
        <dbReference type="Pfam" id="PF06911"/>
    </source>
</evidence>
<reference evidence="3 4" key="1">
    <citation type="journal article" date="2011" name="J. Gen. Appl. Microbiol.">
        <title>Draft genome sequencing of the enigmatic basidiomycete Mixia osmundae.</title>
        <authorList>
            <person name="Nishida H."/>
            <person name="Nagatsuka Y."/>
            <person name="Sugiyama J."/>
        </authorList>
    </citation>
    <scope>NUCLEOTIDE SEQUENCE [LARGE SCALE GENOMIC DNA]</scope>
    <source>
        <strain evidence="4">CBS 9802 / IAM 14324 / JCM 22182 / KY 12970</strain>
    </source>
</reference>
<evidence type="ECO:0000256" key="1">
    <source>
        <dbReference type="SAM" id="MobiDB-lite"/>
    </source>
</evidence>
<name>G7E5F1_MIXOS</name>
<accession>G7E5F1</accession>